<protein>
    <recommendedName>
        <fullName evidence="4">CCHC-type domain-containing protein</fullName>
    </recommendedName>
</protein>
<proteinExistence type="predicted"/>
<sequence length="222" mass="24832">MLDEANQTIGALRFKNNFLAERTKKLEAELFQVKAQLERTSSAKLDEMLSFQKVAFDKTGLGYDFSSPNIASSSITMFVLPADNVNSKNNESKIEIVSENIDKGKSILGAPPKVEKKETRNPKTKKVNNKKSQPKKPHFCHHCGATGHTCPNCYKWLVTQQSNSMVSFGNQNQFPSSLTPLRDLLKALMFLSNLKGFNSSPSPSDQRFAQRKGSSKVWKEKS</sequence>
<reference evidence="2 3" key="1">
    <citation type="journal article" date="2016" name="G3 (Bethesda)">
        <title>First Draft Assembly and Annotation of the Genome of a California Endemic Oak Quercus lobata Nee (Fagaceae).</title>
        <authorList>
            <person name="Sork V.L."/>
            <person name="Fitz-Gibbon S.T."/>
            <person name="Puiu D."/>
            <person name="Crepeau M."/>
            <person name="Gugger P.F."/>
            <person name="Sherman R."/>
            <person name="Stevens K."/>
            <person name="Langley C.H."/>
            <person name="Pellegrini M."/>
            <person name="Salzberg S.L."/>
        </authorList>
    </citation>
    <scope>NUCLEOTIDE SEQUENCE [LARGE SCALE GENOMIC DNA]</scope>
    <source>
        <strain evidence="2 3">cv. SW786</strain>
    </source>
</reference>
<accession>A0A7N2R2I6</accession>
<feature type="compositionally biased region" description="Basic residues" evidence="1">
    <location>
        <begin position="122"/>
        <end position="137"/>
    </location>
</feature>
<evidence type="ECO:0008006" key="4">
    <source>
        <dbReference type="Google" id="ProtNLM"/>
    </source>
</evidence>
<evidence type="ECO:0000313" key="2">
    <source>
        <dbReference type="EnsemblPlants" id="QL04p014239:mrna:CDS:6"/>
    </source>
</evidence>
<reference evidence="2" key="2">
    <citation type="submission" date="2021-01" db="UniProtKB">
        <authorList>
            <consortium name="EnsemblPlants"/>
        </authorList>
    </citation>
    <scope>IDENTIFICATION</scope>
</reference>
<organism evidence="2 3">
    <name type="scientific">Quercus lobata</name>
    <name type="common">Valley oak</name>
    <dbReference type="NCBI Taxonomy" id="97700"/>
    <lineage>
        <taxon>Eukaryota</taxon>
        <taxon>Viridiplantae</taxon>
        <taxon>Streptophyta</taxon>
        <taxon>Embryophyta</taxon>
        <taxon>Tracheophyta</taxon>
        <taxon>Spermatophyta</taxon>
        <taxon>Magnoliopsida</taxon>
        <taxon>eudicotyledons</taxon>
        <taxon>Gunneridae</taxon>
        <taxon>Pentapetalae</taxon>
        <taxon>rosids</taxon>
        <taxon>fabids</taxon>
        <taxon>Fagales</taxon>
        <taxon>Fagaceae</taxon>
        <taxon>Quercus</taxon>
    </lineage>
</organism>
<evidence type="ECO:0000313" key="3">
    <source>
        <dbReference type="Proteomes" id="UP000594261"/>
    </source>
</evidence>
<dbReference type="Gramene" id="QL04p014239:mrna">
    <property type="protein sequence ID" value="QL04p014239:mrna:CDS:6"/>
    <property type="gene ID" value="QL04p014239"/>
</dbReference>
<feature type="region of interest" description="Disordered" evidence="1">
    <location>
        <begin position="199"/>
        <end position="222"/>
    </location>
</feature>
<feature type="region of interest" description="Disordered" evidence="1">
    <location>
        <begin position="107"/>
        <end position="137"/>
    </location>
</feature>
<evidence type="ECO:0000256" key="1">
    <source>
        <dbReference type="SAM" id="MobiDB-lite"/>
    </source>
</evidence>
<name>A0A7N2R2I6_QUELO</name>
<dbReference type="AlphaFoldDB" id="A0A7N2R2I6"/>
<dbReference type="Proteomes" id="UP000594261">
    <property type="component" value="Chromosome 4"/>
</dbReference>
<dbReference type="EMBL" id="LRBV02000004">
    <property type="status" value="NOT_ANNOTATED_CDS"/>
    <property type="molecule type" value="Genomic_DNA"/>
</dbReference>
<dbReference type="InParanoid" id="A0A7N2R2I6"/>
<dbReference type="EnsemblPlants" id="QL04p014239:mrna">
    <property type="protein sequence ID" value="QL04p014239:mrna:CDS:6"/>
    <property type="gene ID" value="QL04p014239"/>
</dbReference>
<keyword evidence="3" id="KW-1185">Reference proteome</keyword>